<evidence type="ECO:0000313" key="2">
    <source>
        <dbReference type="Proteomes" id="UP000002785"/>
    </source>
</evidence>
<dbReference type="EMBL" id="CM000951">
    <property type="protein sequence ID" value="EDY56881.1"/>
    <property type="molecule type" value="Genomic_DNA"/>
</dbReference>
<dbReference type="Proteomes" id="UP000002785">
    <property type="component" value="Chromosome"/>
</dbReference>
<sequence length="128" mass="14363">MANYLSAMGYELDIRLVKAGEPRKAVLERREMVPALKQDWVESSLSNPSSEIIYSDDASHRYVSVTSEPLQARFMSNHLTTMMVEMRMAPTDSSGGAPYEFRGYTAEVSLPDISPDQEFHPIRSEATS</sequence>
<reference evidence="1" key="1">
    <citation type="submission" date="2009-10" db="EMBL/GenBank/DDBJ databases">
        <title>The genome sequence of Streptomyces sviceus strain ATCC 29083.</title>
        <authorList>
            <consortium name="The Broad Institute Genome Sequencing Platform"/>
            <consortium name="Broad Institute Microbial Sequencing Center"/>
            <person name="Fischbach M."/>
            <person name="Godfrey P."/>
            <person name="Ward D."/>
            <person name="Young S."/>
            <person name="Zeng Q."/>
            <person name="Koehrsen M."/>
            <person name="Alvarado L."/>
            <person name="Berlin A.M."/>
            <person name="Bochicchio J."/>
            <person name="Borenstein D."/>
            <person name="Chapman S.B."/>
            <person name="Chen Z."/>
            <person name="Engels R."/>
            <person name="Freedman E."/>
            <person name="Gellesch M."/>
            <person name="Goldberg J."/>
            <person name="Griggs A."/>
            <person name="Gujja S."/>
            <person name="Heilman E.R."/>
            <person name="Heiman D.I."/>
            <person name="Hepburn T.A."/>
            <person name="Howarth C."/>
            <person name="Jen D."/>
            <person name="Larson L."/>
            <person name="Lewis B."/>
            <person name="Mehta T."/>
            <person name="Park D."/>
            <person name="Pearson M."/>
            <person name="Richards J."/>
            <person name="Roberts A."/>
            <person name="Saif S."/>
            <person name="Shea T.D."/>
            <person name="Shenoy N."/>
            <person name="Sisk P."/>
            <person name="Stolte C."/>
            <person name="Sykes S.N."/>
            <person name="Thomson T."/>
            <person name="Walk T."/>
            <person name="White J."/>
            <person name="Yandava C."/>
            <person name="Straight P."/>
            <person name="Clardy J."/>
            <person name="Hung D."/>
            <person name="Kolter R."/>
            <person name="Mekalanos J."/>
            <person name="Walker S."/>
            <person name="Walsh C.T."/>
            <person name="Wieland-Brown L.C."/>
            <person name="Haas B."/>
            <person name="Nusbaum C."/>
            <person name="Birren B."/>
        </authorList>
    </citation>
    <scope>NUCLEOTIDE SEQUENCE [LARGE SCALE GENOMIC DNA]</scope>
    <source>
        <strain evidence="1">ATCC 29083</strain>
    </source>
</reference>
<proteinExistence type="predicted"/>
<name>B5HVM6_STRX2</name>
<organism evidence="1 2">
    <name type="scientific">Streptomyces sviceus (strain ATCC 29083 / DSM 924 / JCM 4929 / NBRC 13980 / NCIMB 11184 / NRRL 5439 / UC 5370)</name>
    <dbReference type="NCBI Taxonomy" id="463191"/>
    <lineage>
        <taxon>Bacteria</taxon>
        <taxon>Bacillati</taxon>
        <taxon>Actinomycetota</taxon>
        <taxon>Actinomycetes</taxon>
        <taxon>Kitasatosporales</taxon>
        <taxon>Streptomycetaceae</taxon>
        <taxon>Streptomyces</taxon>
    </lineage>
</organism>
<dbReference type="AlphaFoldDB" id="B5HVM6"/>
<protein>
    <submittedName>
        <fullName evidence="1">Uncharacterized protein</fullName>
    </submittedName>
</protein>
<gene>
    <name evidence="1" type="ORF">SSEG_09206</name>
</gene>
<accession>B5HVM6</accession>
<dbReference type="HOGENOM" id="CLU_1958427_0_0_11"/>
<keyword evidence="2" id="KW-1185">Reference proteome</keyword>
<evidence type="ECO:0000313" key="1">
    <source>
        <dbReference type="EMBL" id="EDY56881.1"/>
    </source>
</evidence>